<evidence type="ECO:0000313" key="7">
    <source>
        <dbReference type="Proteomes" id="UP001187471"/>
    </source>
</evidence>
<keyword evidence="7" id="KW-1185">Reference proteome</keyword>
<evidence type="ECO:0000256" key="2">
    <source>
        <dbReference type="ARBA" id="ARBA00023242"/>
    </source>
</evidence>
<dbReference type="Pfam" id="PF06203">
    <property type="entry name" value="CCT"/>
    <property type="match status" value="1"/>
</dbReference>
<evidence type="ECO:0000313" key="6">
    <source>
        <dbReference type="EMBL" id="KAK2980282.1"/>
    </source>
</evidence>
<sequence>MYGHTSNCSSSTSSNEVSYADFLGHFPLPEVELAPLPPPLVIPFNDFDSLLAMKADAGYGTPSSNCSSYGSPSSLASYGTQSPGLMQRSVSSHSLQKNVINRFHQLVSSPTEFLDSETSSVRRVFSTGDLEGINMVQHSHHWSESPLSNESSSIIEGLSSKACRYGPEEKKKRIEKYRSKRNQRNFNKKIKYACRKTLADSRPRIRGRFARNDEIEKASQNKWTHAGADEGDEEDDNWTNILEALAANLNFP</sequence>
<reference evidence="6" key="1">
    <citation type="submission" date="2022-12" db="EMBL/GenBank/DDBJ databases">
        <title>Draft genome assemblies for two species of Escallonia (Escalloniales).</title>
        <authorList>
            <person name="Chanderbali A."/>
            <person name="Dervinis C."/>
            <person name="Anghel I."/>
            <person name="Soltis D."/>
            <person name="Soltis P."/>
            <person name="Zapata F."/>
        </authorList>
    </citation>
    <scope>NUCLEOTIDE SEQUENCE</scope>
    <source>
        <strain evidence="6">UCBG92.1500</strain>
        <tissue evidence="6">Leaf</tissue>
    </source>
</reference>
<name>A0AA88UM36_9ASTE</name>
<keyword evidence="2 3" id="KW-0539">Nucleus</keyword>
<protein>
    <recommendedName>
        <fullName evidence="5">CCT domain-containing protein</fullName>
    </recommendedName>
</protein>
<dbReference type="AlphaFoldDB" id="A0AA88UM36"/>
<accession>A0AA88UM36</accession>
<dbReference type="PROSITE" id="PS51017">
    <property type="entry name" value="CCT"/>
    <property type="match status" value="1"/>
</dbReference>
<evidence type="ECO:0000256" key="3">
    <source>
        <dbReference type="PROSITE-ProRule" id="PRU00357"/>
    </source>
</evidence>
<feature type="region of interest" description="Disordered" evidence="4">
    <location>
        <begin position="210"/>
        <end position="235"/>
    </location>
</feature>
<feature type="domain" description="CCT" evidence="5">
    <location>
        <begin position="170"/>
        <end position="212"/>
    </location>
</feature>
<dbReference type="GO" id="GO:0005634">
    <property type="term" value="C:nucleus"/>
    <property type="evidence" value="ECO:0007669"/>
    <property type="project" value="UniProtKB-SubCell"/>
</dbReference>
<evidence type="ECO:0000256" key="1">
    <source>
        <dbReference type="ARBA" id="ARBA00004123"/>
    </source>
</evidence>
<proteinExistence type="predicted"/>
<dbReference type="PANTHER" id="PTHR31319:SF114">
    <property type="entry name" value="OS12G0262400 PROTEIN"/>
    <property type="match status" value="1"/>
</dbReference>
<evidence type="ECO:0000259" key="5">
    <source>
        <dbReference type="PROSITE" id="PS51017"/>
    </source>
</evidence>
<dbReference type="GO" id="GO:0003700">
    <property type="term" value="F:DNA-binding transcription factor activity"/>
    <property type="evidence" value="ECO:0007669"/>
    <property type="project" value="TreeGrafter"/>
</dbReference>
<dbReference type="GO" id="GO:0009909">
    <property type="term" value="P:regulation of flower development"/>
    <property type="evidence" value="ECO:0007669"/>
    <property type="project" value="InterPro"/>
</dbReference>
<dbReference type="EMBL" id="JAVXUO010001652">
    <property type="protein sequence ID" value="KAK2980282.1"/>
    <property type="molecule type" value="Genomic_DNA"/>
</dbReference>
<dbReference type="InterPro" id="IPR045281">
    <property type="entry name" value="CONSTANS-like"/>
</dbReference>
<evidence type="ECO:0000256" key="4">
    <source>
        <dbReference type="SAM" id="MobiDB-lite"/>
    </source>
</evidence>
<dbReference type="InterPro" id="IPR010402">
    <property type="entry name" value="CCT_domain"/>
</dbReference>
<feature type="compositionally biased region" description="Basic and acidic residues" evidence="4">
    <location>
        <begin position="210"/>
        <end position="219"/>
    </location>
</feature>
<gene>
    <name evidence="6" type="ORF">RJ640_024986</name>
</gene>
<comment type="caution">
    <text evidence="6">The sequence shown here is derived from an EMBL/GenBank/DDBJ whole genome shotgun (WGS) entry which is preliminary data.</text>
</comment>
<organism evidence="6 7">
    <name type="scientific">Escallonia rubra</name>
    <dbReference type="NCBI Taxonomy" id="112253"/>
    <lineage>
        <taxon>Eukaryota</taxon>
        <taxon>Viridiplantae</taxon>
        <taxon>Streptophyta</taxon>
        <taxon>Embryophyta</taxon>
        <taxon>Tracheophyta</taxon>
        <taxon>Spermatophyta</taxon>
        <taxon>Magnoliopsida</taxon>
        <taxon>eudicotyledons</taxon>
        <taxon>Gunneridae</taxon>
        <taxon>Pentapetalae</taxon>
        <taxon>asterids</taxon>
        <taxon>campanulids</taxon>
        <taxon>Escalloniales</taxon>
        <taxon>Escalloniaceae</taxon>
        <taxon>Escallonia</taxon>
    </lineage>
</organism>
<dbReference type="Proteomes" id="UP001187471">
    <property type="component" value="Unassembled WGS sequence"/>
</dbReference>
<comment type="subcellular location">
    <subcellularLocation>
        <location evidence="1 3">Nucleus</location>
    </subcellularLocation>
</comment>
<dbReference type="PANTHER" id="PTHR31319">
    <property type="entry name" value="ZINC FINGER PROTEIN CONSTANS-LIKE 4"/>
    <property type="match status" value="1"/>
</dbReference>